<keyword evidence="2" id="KW-1133">Transmembrane helix</keyword>
<keyword evidence="2" id="KW-0812">Transmembrane</keyword>
<sequence>MRHGAHVTGEGDRERGEPGRRRDLLHLELRSQLGGAHGILRGTERCRQEGTGRLCHLSRLGSSAQRRVLNTPPGALGSGMRATRSHARRVAVGTAIGVAGALGAAALASGALTVLVARAVIVPPSRRTEDVRILRVDLDRGLIVLSATPDSCCRAPTASGSTRMPARPGSARSSPATSAP</sequence>
<feature type="compositionally biased region" description="Polar residues" evidence="1">
    <location>
        <begin position="171"/>
        <end position="180"/>
    </location>
</feature>
<comment type="caution">
    <text evidence="3">The sequence shown here is derived from an EMBL/GenBank/DDBJ whole genome shotgun (WGS) entry which is preliminary data.</text>
</comment>
<evidence type="ECO:0000256" key="2">
    <source>
        <dbReference type="SAM" id="Phobius"/>
    </source>
</evidence>
<feature type="transmembrane region" description="Helical" evidence="2">
    <location>
        <begin position="90"/>
        <end position="117"/>
    </location>
</feature>
<proteinExistence type="predicted"/>
<name>A0ABQ6K887_9MICO</name>
<gene>
    <name evidence="3" type="ORF">GCM10025881_37200</name>
</gene>
<feature type="region of interest" description="Disordered" evidence="1">
    <location>
        <begin position="1"/>
        <end position="20"/>
    </location>
</feature>
<organism evidence="3 4">
    <name type="scientific">Pseudolysinimonas kribbensis</name>
    <dbReference type="NCBI Taxonomy" id="433641"/>
    <lineage>
        <taxon>Bacteria</taxon>
        <taxon>Bacillati</taxon>
        <taxon>Actinomycetota</taxon>
        <taxon>Actinomycetes</taxon>
        <taxon>Micrococcales</taxon>
        <taxon>Microbacteriaceae</taxon>
        <taxon>Pseudolysinimonas</taxon>
    </lineage>
</organism>
<protein>
    <submittedName>
        <fullName evidence="3">Uncharacterized protein</fullName>
    </submittedName>
</protein>
<keyword evidence="2" id="KW-0472">Membrane</keyword>
<evidence type="ECO:0000313" key="4">
    <source>
        <dbReference type="Proteomes" id="UP001157034"/>
    </source>
</evidence>
<feature type="compositionally biased region" description="Basic and acidic residues" evidence="1">
    <location>
        <begin position="9"/>
        <end position="20"/>
    </location>
</feature>
<dbReference type="Proteomes" id="UP001157034">
    <property type="component" value="Unassembled WGS sequence"/>
</dbReference>
<keyword evidence="4" id="KW-1185">Reference proteome</keyword>
<evidence type="ECO:0000313" key="3">
    <source>
        <dbReference type="EMBL" id="GMA96896.1"/>
    </source>
</evidence>
<feature type="region of interest" description="Disordered" evidence="1">
    <location>
        <begin position="154"/>
        <end position="180"/>
    </location>
</feature>
<dbReference type="EMBL" id="BSVB01000001">
    <property type="protein sequence ID" value="GMA96896.1"/>
    <property type="molecule type" value="Genomic_DNA"/>
</dbReference>
<accession>A0ABQ6K887</accession>
<evidence type="ECO:0000256" key="1">
    <source>
        <dbReference type="SAM" id="MobiDB-lite"/>
    </source>
</evidence>
<reference evidence="4" key="1">
    <citation type="journal article" date="2019" name="Int. J. Syst. Evol. Microbiol.">
        <title>The Global Catalogue of Microorganisms (GCM) 10K type strain sequencing project: providing services to taxonomists for standard genome sequencing and annotation.</title>
        <authorList>
            <consortium name="The Broad Institute Genomics Platform"/>
            <consortium name="The Broad Institute Genome Sequencing Center for Infectious Disease"/>
            <person name="Wu L."/>
            <person name="Ma J."/>
        </authorList>
    </citation>
    <scope>NUCLEOTIDE SEQUENCE [LARGE SCALE GENOMIC DNA]</scope>
    <source>
        <strain evidence="4">NBRC 108894</strain>
    </source>
</reference>